<dbReference type="PANTHER" id="PTHR33525">
    <property type="match status" value="1"/>
</dbReference>
<protein>
    <recommendedName>
        <fullName evidence="1">HDOD domain-containing protein</fullName>
    </recommendedName>
</protein>
<dbReference type="InterPro" id="IPR052340">
    <property type="entry name" value="RNase_Y/CdgJ"/>
</dbReference>
<dbReference type="Proteomes" id="UP000256763">
    <property type="component" value="Unassembled WGS sequence"/>
</dbReference>
<dbReference type="Gene3D" id="1.10.3210.10">
    <property type="entry name" value="Hypothetical protein af1432"/>
    <property type="match status" value="1"/>
</dbReference>
<dbReference type="AlphaFoldDB" id="A0A3E0X3E7"/>
<comment type="caution">
    <text evidence="2">The sequence shown here is derived from an EMBL/GenBank/DDBJ whole genome shotgun (WGS) entry which is preliminary data.</text>
</comment>
<dbReference type="SUPFAM" id="SSF109604">
    <property type="entry name" value="HD-domain/PDEase-like"/>
    <property type="match status" value="1"/>
</dbReference>
<organism evidence="2 3">
    <name type="scientific">Alkalilimnicola ehrlichii</name>
    <dbReference type="NCBI Taxonomy" id="351052"/>
    <lineage>
        <taxon>Bacteria</taxon>
        <taxon>Pseudomonadati</taxon>
        <taxon>Pseudomonadota</taxon>
        <taxon>Gammaproteobacteria</taxon>
        <taxon>Chromatiales</taxon>
        <taxon>Ectothiorhodospiraceae</taxon>
        <taxon>Alkalilimnicola</taxon>
    </lineage>
</organism>
<proteinExistence type="predicted"/>
<feature type="domain" description="HDOD" evidence="1">
    <location>
        <begin position="51"/>
        <end position="238"/>
    </location>
</feature>
<evidence type="ECO:0000313" key="3">
    <source>
        <dbReference type="Proteomes" id="UP000256763"/>
    </source>
</evidence>
<dbReference type="Pfam" id="PF08668">
    <property type="entry name" value="HDOD"/>
    <property type="match status" value="1"/>
</dbReference>
<dbReference type="InterPro" id="IPR013976">
    <property type="entry name" value="HDOD"/>
</dbReference>
<evidence type="ECO:0000259" key="1">
    <source>
        <dbReference type="PROSITE" id="PS51833"/>
    </source>
</evidence>
<reference evidence="3" key="1">
    <citation type="submission" date="2017-05" db="EMBL/GenBank/DDBJ databases">
        <authorList>
            <person name="Sharma S."/>
            <person name="Sidhu C."/>
            <person name="Pinnaka A.K."/>
        </authorList>
    </citation>
    <scope>NUCLEOTIDE SEQUENCE [LARGE SCALE GENOMIC DNA]</scope>
    <source>
        <strain evidence="3">AK93</strain>
    </source>
</reference>
<dbReference type="PROSITE" id="PS51833">
    <property type="entry name" value="HDOD"/>
    <property type="match status" value="1"/>
</dbReference>
<name>A0A3E0X3E7_9GAMM</name>
<gene>
    <name evidence="2" type="ORF">CAL65_00755</name>
</gene>
<dbReference type="RefSeq" id="WP_116347310.1">
    <property type="nucleotide sequence ID" value="NZ_NFZW01000001.1"/>
</dbReference>
<keyword evidence="3" id="KW-1185">Reference proteome</keyword>
<dbReference type="PANTHER" id="PTHR33525:SF3">
    <property type="entry name" value="RIBONUCLEASE Y"/>
    <property type="match status" value="1"/>
</dbReference>
<sequence>MRLPSARIRQLLADCRLPEYRVEAVAEEEAPTGVQLFYRLFEDLREDRLSLPSMPDIALRVREAVKEEDIAAGELARIIQNDPAVAARVVRAANAAAYAGQAQVDSLTAAILRLGHKVTRDLVTAVTLREVFHSVNPMLNKRMLELWRHSTLVAATSAVLARKLAGFASERALLAGLVHDIGVVPMLAHAGSYPKLVRNPALLEATLREFRGQVGGMILRRWGFSESLAAVPVYAEDWWRAHHGAPDYADLVMAAQLQTAAAG</sequence>
<evidence type="ECO:0000313" key="2">
    <source>
        <dbReference type="EMBL" id="RFA39370.1"/>
    </source>
</evidence>
<dbReference type="EMBL" id="NFZW01000001">
    <property type="protein sequence ID" value="RFA39370.1"/>
    <property type="molecule type" value="Genomic_DNA"/>
</dbReference>
<accession>A0A3E0X3E7</accession>